<feature type="compositionally biased region" description="Low complexity" evidence="1">
    <location>
        <begin position="673"/>
        <end position="683"/>
    </location>
</feature>
<feature type="compositionally biased region" description="Low complexity" evidence="1">
    <location>
        <begin position="586"/>
        <end position="595"/>
    </location>
</feature>
<organism evidence="2 3">
    <name type="scientific">Tritrichomonas foetus</name>
    <dbReference type="NCBI Taxonomy" id="1144522"/>
    <lineage>
        <taxon>Eukaryota</taxon>
        <taxon>Metamonada</taxon>
        <taxon>Parabasalia</taxon>
        <taxon>Tritrichomonadida</taxon>
        <taxon>Tritrichomonadidae</taxon>
        <taxon>Tritrichomonas</taxon>
    </lineage>
</organism>
<feature type="compositionally biased region" description="Polar residues" evidence="1">
    <location>
        <begin position="515"/>
        <end position="539"/>
    </location>
</feature>
<feature type="compositionally biased region" description="Low complexity" evidence="1">
    <location>
        <begin position="391"/>
        <end position="409"/>
    </location>
</feature>
<feature type="compositionally biased region" description="Low complexity" evidence="1">
    <location>
        <begin position="451"/>
        <end position="460"/>
    </location>
</feature>
<gene>
    <name evidence="2" type="ORF">TRFO_03974</name>
</gene>
<feature type="compositionally biased region" description="Low complexity" evidence="1">
    <location>
        <begin position="610"/>
        <end position="639"/>
    </location>
</feature>
<protein>
    <submittedName>
        <fullName evidence="2">Uncharacterized protein</fullName>
    </submittedName>
</protein>
<feature type="region of interest" description="Disordered" evidence="1">
    <location>
        <begin position="499"/>
        <end position="723"/>
    </location>
</feature>
<feature type="compositionally biased region" description="Basic and acidic residues" evidence="1">
    <location>
        <begin position="155"/>
        <end position="167"/>
    </location>
</feature>
<comment type="caution">
    <text evidence="2">The sequence shown here is derived from an EMBL/GenBank/DDBJ whole genome shotgun (WGS) entry which is preliminary data.</text>
</comment>
<feature type="region of interest" description="Disordered" evidence="1">
    <location>
        <begin position="319"/>
        <end position="346"/>
    </location>
</feature>
<dbReference type="VEuPathDB" id="TrichDB:TRFO_03974"/>
<name>A0A1J4KI56_9EUKA</name>
<dbReference type="EMBL" id="MLAK01000594">
    <property type="protein sequence ID" value="OHT11063.1"/>
    <property type="molecule type" value="Genomic_DNA"/>
</dbReference>
<reference evidence="2" key="1">
    <citation type="submission" date="2016-10" db="EMBL/GenBank/DDBJ databases">
        <authorList>
            <person name="Benchimol M."/>
            <person name="Almeida L.G."/>
            <person name="Vasconcelos A.T."/>
            <person name="Perreira-Neves A."/>
            <person name="Rosa I.A."/>
            <person name="Tasca T."/>
            <person name="Bogo M.R."/>
            <person name="de Souza W."/>
        </authorList>
    </citation>
    <scope>NUCLEOTIDE SEQUENCE [LARGE SCALE GENOMIC DNA]</scope>
    <source>
        <strain evidence="2">K</strain>
    </source>
</reference>
<feature type="region of interest" description="Disordered" evidence="1">
    <location>
        <begin position="382"/>
        <end position="485"/>
    </location>
</feature>
<evidence type="ECO:0000313" key="2">
    <source>
        <dbReference type="EMBL" id="OHT11063.1"/>
    </source>
</evidence>
<proteinExistence type="predicted"/>
<feature type="compositionally biased region" description="Polar residues" evidence="1">
    <location>
        <begin position="439"/>
        <end position="450"/>
    </location>
</feature>
<feature type="compositionally biased region" description="Low complexity" evidence="1">
    <location>
        <begin position="172"/>
        <end position="186"/>
    </location>
</feature>
<dbReference type="Proteomes" id="UP000179807">
    <property type="component" value="Unassembled WGS sequence"/>
</dbReference>
<evidence type="ECO:0000313" key="3">
    <source>
        <dbReference type="Proteomes" id="UP000179807"/>
    </source>
</evidence>
<sequence>MKSWEIIIQDSNEQVIKPDSSHSKQWNQIESFSGLPSIPSLRILDVRGTKIASFYGAQPQPSLQKFRCQDTPLAENKNIALMALIVFGDEVTHVNGEEVGHQVKEQAAAFRETLLPLLANDRWILTSVSPLKLIHTVTRKIKKIFIEWPTQPDLGKPERQSKSKNDDQNPLNSNSHNNNNNNSNNNVSPTKRHQTPSNDQLDNKSTTSRSTRSVAKSNLDAVSYKILFNDKKLKAEGDVPQDEIDNRVRQYYLNLLADQVDKRAKARERVQTAFPRSNISPMAGGPDYVSVYAQSTIDNKSSHFNVTGAAYAQSVVTPPTQTILPDDSESTSSLSISARRNKRRQIKVRQFKPHHEDADFDINENDDIKSILSRTDKSARSFLSENDDKQSQSQLSTSSSSDGSPSLRSGRSKNSHHASKSGRNDRSHKSQRSHRSRNADNSESAYYTDNQSYYSSQSGSRRSRSKRQQQQQQQQPAQKNRIISTEPELLSDYEYTDYSSVAQQPPQSKQQNKQATPTKQVPNQGGDNEYYSETASSPSKRGRKADQDESEYSYYSSAVPQQSPPSKARSSSKKAQPPQNPEYDYYSSSAAPSRSSSKKKSNQQQPPPQQQANEENQYEYSSEASTSKSPSKAPQQPAKTSPAKNNGFDEEYYSGEYYSDAPSRGASPAKPAQNQNQQSNQNQENDEEYYSEYYSEAPVKPASKGNQAASRKSRFDDDYSDDE</sequence>
<keyword evidence="3" id="KW-1185">Reference proteome</keyword>
<feature type="compositionally biased region" description="Low complexity" evidence="1">
    <location>
        <begin position="503"/>
        <end position="514"/>
    </location>
</feature>
<feature type="compositionally biased region" description="Polar residues" evidence="1">
    <location>
        <begin position="195"/>
        <end position="214"/>
    </location>
</feature>
<feature type="compositionally biased region" description="Basic residues" evidence="1">
    <location>
        <begin position="410"/>
        <end position="420"/>
    </location>
</feature>
<feature type="region of interest" description="Disordered" evidence="1">
    <location>
        <begin position="151"/>
        <end position="214"/>
    </location>
</feature>
<dbReference type="RefSeq" id="XP_068364199.1">
    <property type="nucleotide sequence ID" value="XM_068491615.1"/>
</dbReference>
<feature type="compositionally biased region" description="Low complexity" evidence="1">
    <location>
        <begin position="552"/>
        <end position="577"/>
    </location>
</feature>
<dbReference type="AlphaFoldDB" id="A0A1J4KI56"/>
<evidence type="ECO:0000256" key="1">
    <source>
        <dbReference type="SAM" id="MobiDB-lite"/>
    </source>
</evidence>
<dbReference type="GeneID" id="94826319"/>
<dbReference type="OrthoDB" id="1517790at2759"/>
<accession>A0A1J4KI56</accession>